<keyword evidence="1" id="KW-0732">Signal</keyword>
<dbReference type="OrthoDB" id="636744at2"/>
<evidence type="ECO:0000313" key="2">
    <source>
        <dbReference type="EMBL" id="AZS31039.1"/>
    </source>
</evidence>
<dbReference type="RefSeq" id="WP_106481434.1">
    <property type="nucleotide sequence ID" value="NZ_CP032819.1"/>
</dbReference>
<gene>
    <name evidence="2" type="ORF">D8S85_16730</name>
</gene>
<evidence type="ECO:0000313" key="3">
    <source>
        <dbReference type="Proteomes" id="UP000270673"/>
    </source>
</evidence>
<sequence>MKANILIGGLLVAVALWACGDNDEASASHAEANWFTLEYDPNAGELDKLIYEIYDETGFPIFYNDTLKTQVRYDKGGKPYNYYEIFKTGYSYSGQAKERYYSLQRDEEKVRLMVELLRDYAIKPYLAKNQGPDFKGRYGAYAFLLLDTLFNANSKPDSLYHSLGVTALSTRYVMKRGSSLISVDMMTEEEKERFGWNFAIYELKRYLQMVYPTEFQAYFDVTLETPDHEQWKNGSALRDIFEIKDSGINSYNYVNKPGYNADFPTNPRRYGVLRYQKVDKYSVYFPTKLEDLMAFTEMIHTMSDAEIRAEHGEFPMIMKRYEMLLELLKLSGLTQFIKGE</sequence>
<dbReference type="KEGG" id="buy:D8S85_16730"/>
<dbReference type="AlphaFoldDB" id="A0A3Q9IQ52"/>
<reference evidence="2 3" key="1">
    <citation type="submission" date="2018-10" db="EMBL/GenBank/DDBJ databases">
        <title>Butyricimonas faecalis sp. nov., isolated from human faeces and emended description of the genus Butyricimonas.</title>
        <authorList>
            <person name="Le Roy T."/>
            <person name="Van der Smissen P."/>
            <person name="Paquot A."/>
            <person name="Delzenne N."/>
            <person name="Muccioli G."/>
            <person name="Collet J.-F."/>
            <person name="Cani P.D."/>
        </authorList>
    </citation>
    <scope>NUCLEOTIDE SEQUENCE [LARGE SCALE GENOMIC DNA]</scope>
    <source>
        <strain evidence="2 3">H184</strain>
    </source>
</reference>
<evidence type="ECO:0000256" key="1">
    <source>
        <dbReference type="SAM" id="SignalP"/>
    </source>
</evidence>
<proteinExistence type="predicted"/>
<keyword evidence="3" id="KW-1185">Reference proteome</keyword>
<dbReference type="EMBL" id="CP032819">
    <property type="protein sequence ID" value="AZS31039.1"/>
    <property type="molecule type" value="Genomic_DNA"/>
</dbReference>
<feature type="chain" id="PRO_5018573344" evidence="1">
    <location>
        <begin position="19"/>
        <end position="340"/>
    </location>
</feature>
<accession>A0A3Q9IQ52</accession>
<protein>
    <submittedName>
        <fullName evidence="2">Uncharacterized protein</fullName>
    </submittedName>
</protein>
<organism evidence="2 3">
    <name type="scientific">Butyricimonas faecalis</name>
    <dbReference type="NCBI Taxonomy" id="2093856"/>
    <lineage>
        <taxon>Bacteria</taxon>
        <taxon>Pseudomonadati</taxon>
        <taxon>Bacteroidota</taxon>
        <taxon>Bacteroidia</taxon>
        <taxon>Bacteroidales</taxon>
        <taxon>Odoribacteraceae</taxon>
        <taxon>Butyricimonas</taxon>
    </lineage>
</organism>
<name>A0A3Q9IQ52_9BACT</name>
<dbReference type="Proteomes" id="UP000270673">
    <property type="component" value="Chromosome"/>
</dbReference>
<feature type="signal peptide" evidence="1">
    <location>
        <begin position="1"/>
        <end position="18"/>
    </location>
</feature>